<sequence length="228" mass="26247">MGFVSAYTGSFKRFSDGAMSGRRLLKPGMLCMRLDRDRVDPSSGVLEKDFHANVGHVKQTLEEDYSHIFDRPPTLDIYTDNVILRDGNNFKLQGKDTYSTCFWLLRLHGHLLFRKLKMEITSLYFIDDLLEIRIRWRVSGKFRMPDVAMESTNVVFDGMSTYRLNEHGIVCEHDLDHTLRKPRENPVLVDGLILYPAVPFSMLVIPVDDYCSARRTGAFLPAEKHTLS</sequence>
<dbReference type="PANTHER" id="PTHR31094">
    <property type="entry name" value="RIKEN CDNA 2310061I04 GENE"/>
    <property type="match status" value="1"/>
</dbReference>
<evidence type="ECO:0000313" key="1">
    <source>
        <dbReference type="EMBL" id="CAD8399680.1"/>
    </source>
</evidence>
<proteinExistence type="predicted"/>
<dbReference type="PANTHER" id="PTHR31094:SF2">
    <property type="entry name" value="RIKEN CDNA 2310061I04 GENE"/>
    <property type="match status" value="1"/>
</dbReference>
<dbReference type="Pfam" id="PF10184">
    <property type="entry name" value="DUF2358"/>
    <property type="match status" value="1"/>
</dbReference>
<dbReference type="EMBL" id="HBEK01017739">
    <property type="protein sequence ID" value="CAD8399680.1"/>
    <property type="molecule type" value="Transcribed_RNA"/>
</dbReference>
<reference evidence="1" key="1">
    <citation type="submission" date="2021-01" db="EMBL/GenBank/DDBJ databases">
        <authorList>
            <person name="Corre E."/>
            <person name="Pelletier E."/>
            <person name="Niang G."/>
            <person name="Scheremetjew M."/>
            <person name="Finn R."/>
            <person name="Kale V."/>
            <person name="Holt S."/>
            <person name="Cochrane G."/>
            <person name="Meng A."/>
            <person name="Brown T."/>
            <person name="Cohen L."/>
        </authorList>
    </citation>
    <scope>NUCLEOTIDE SEQUENCE</scope>
    <source>
        <strain evidence="1">UTEX LB 2760</strain>
    </source>
</reference>
<name>A0A7S0G5L4_9RHOD</name>
<dbReference type="AlphaFoldDB" id="A0A7S0G5L4"/>
<accession>A0A7S0G5L4</accession>
<organism evidence="1">
    <name type="scientific">Rhodosorus marinus</name>
    <dbReference type="NCBI Taxonomy" id="101924"/>
    <lineage>
        <taxon>Eukaryota</taxon>
        <taxon>Rhodophyta</taxon>
        <taxon>Stylonematophyceae</taxon>
        <taxon>Stylonematales</taxon>
        <taxon>Stylonemataceae</taxon>
        <taxon>Rhodosorus</taxon>
    </lineage>
</organism>
<dbReference type="InterPro" id="IPR018790">
    <property type="entry name" value="DUF2358"/>
</dbReference>
<protein>
    <submittedName>
        <fullName evidence="1">Uncharacterized protein</fullName>
    </submittedName>
</protein>
<gene>
    <name evidence="1" type="ORF">RMAR0315_LOCUS9673</name>
</gene>